<evidence type="ECO:0000256" key="6">
    <source>
        <dbReference type="ARBA" id="ARBA00022984"/>
    </source>
</evidence>
<keyword evidence="1 10" id="KW-1003">Cell membrane</keyword>
<evidence type="ECO:0000256" key="7">
    <source>
        <dbReference type="ARBA" id="ARBA00023136"/>
    </source>
</evidence>
<dbReference type="RefSeq" id="WP_326703452.1">
    <property type="nucleotide sequence ID" value="NZ_CP109083.1"/>
</dbReference>
<proteinExistence type="inferred from homology"/>
<evidence type="ECO:0000256" key="5">
    <source>
        <dbReference type="ARBA" id="ARBA00022960"/>
    </source>
</evidence>
<feature type="domain" description="Glycosyl transferase family 28 C-terminal" evidence="12">
    <location>
        <begin position="197"/>
        <end position="371"/>
    </location>
</feature>
<evidence type="ECO:0000259" key="11">
    <source>
        <dbReference type="Pfam" id="PF03033"/>
    </source>
</evidence>
<keyword evidence="6 10" id="KW-0573">Peptidoglycan synthesis</keyword>
<dbReference type="PANTHER" id="PTHR21015">
    <property type="entry name" value="UDP-N-ACETYLGLUCOSAMINE--N-ACETYLMURAMYL-(PENTAPEPTIDE) PYROPHOSPHORYL-UNDECAPRENOL N-ACETYLGLUCOSAMINE TRANSFERASE 1"/>
    <property type="match status" value="1"/>
</dbReference>
<feature type="binding site" evidence="10">
    <location>
        <position position="204"/>
    </location>
    <ligand>
        <name>UDP-N-acetyl-alpha-D-glucosamine</name>
        <dbReference type="ChEBI" id="CHEBI:57705"/>
    </ligand>
</feature>
<dbReference type="InterPro" id="IPR006009">
    <property type="entry name" value="GlcNAc_MurG"/>
</dbReference>
<feature type="binding site" evidence="10">
    <location>
        <begin position="14"/>
        <end position="16"/>
    </location>
    <ligand>
        <name>UDP-N-acetyl-alpha-D-glucosamine</name>
        <dbReference type="ChEBI" id="CHEBI:57705"/>
    </ligand>
</feature>
<comment type="function">
    <text evidence="10">Cell wall formation. Catalyzes the transfer of a GlcNAc subunit on undecaprenyl-pyrophosphoryl-MurNAc-pentapeptide (lipid intermediate I) to form undecaprenyl-pyrophosphoryl-MurNAc-(pentapeptide)GlcNAc (lipid intermediate II).</text>
</comment>
<comment type="caution">
    <text evidence="10">Lacks conserved residue(s) required for the propagation of feature annotation.</text>
</comment>
<dbReference type="InterPro" id="IPR007235">
    <property type="entry name" value="Glyco_trans_28_C"/>
</dbReference>
<dbReference type="Pfam" id="PF03033">
    <property type="entry name" value="Glyco_transf_28"/>
    <property type="match status" value="1"/>
</dbReference>
<dbReference type="PANTHER" id="PTHR21015:SF22">
    <property type="entry name" value="GLYCOSYLTRANSFERASE"/>
    <property type="match status" value="1"/>
</dbReference>
<evidence type="ECO:0000259" key="12">
    <source>
        <dbReference type="Pfam" id="PF04101"/>
    </source>
</evidence>
<evidence type="ECO:0000313" key="13">
    <source>
        <dbReference type="EMBL" id="WSB10454.1"/>
    </source>
</evidence>
<dbReference type="GO" id="GO:0016740">
    <property type="term" value="F:transferase activity"/>
    <property type="evidence" value="ECO:0007669"/>
    <property type="project" value="UniProtKB-KW"/>
</dbReference>
<dbReference type="EC" id="2.4.1.227" evidence="10"/>
<evidence type="ECO:0000256" key="4">
    <source>
        <dbReference type="ARBA" id="ARBA00022679"/>
    </source>
</evidence>
<evidence type="ECO:0000313" key="14">
    <source>
        <dbReference type="Proteomes" id="UP001356428"/>
    </source>
</evidence>
<feature type="domain" description="Glycosyltransferase family 28 N-terminal" evidence="11">
    <location>
        <begin position="7"/>
        <end position="141"/>
    </location>
</feature>
<keyword evidence="3 10" id="KW-0328">Glycosyltransferase</keyword>
<evidence type="ECO:0000256" key="10">
    <source>
        <dbReference type="HAMAP-Rule" id="MF_00033"/>
    </source>
</evidence>
<keyword evidence="8 10" id="KW-0131">Cell cycle</keyword>
<comment type="catalytic activity">
    <reaction evidence="10">
        <text>di-trans,octa-cis-undecaprenyl diphospho-N-acetyl-alpha-D-muramoyl-L-alanyl-D-glutamyl-meso-2,6-diaminopimeloyl-D-alanyl-D-alanine + UDP-N-acetyl-alpha-D-glucosamine = di-trans,octa-cis-undecaprenyl diphospho-[N-acetyl-alpha-D-glucosaminyl-(1-&gt;4)]-N-acetyl-alpha-D-muramoyl-L-alanyl-D-glutamyl-meso-2,6-diaminopimeloyl-D-alanyl-D-alanine + UDP + H(+)</text>
        <dbReference type="Rhea" id="RHEA:31227"/>
        <dbReference type="ChEBI" id="CHEBI:15378"/>
        <dbReference type="ChEBI" id="CHEBI:57705"/>
        <dbReference type="ChEBI" id="CHEBI:58223"/>
        <dbReference type="ChEBI" id="CHEBI:61387"/>
        <dbReference type="ChEBI" id="CHEBI:61388"/>
        <dbReference type="EC" id="2.4.1.227"/>
    </reaction>
</comment>
<evidence type="ECO:0000256" key="3">
    <source>
        <dbReference type="ARBA" id="ARBA00022676"/>
    </source>
</evidence>
<dbReference type="InterPro" id="IPR004276">
    <property type="entry name" value="GlycoTrans_28_N"/>
</dbReference>
<comment type="subcellular location">
    <subcellularLocation>
        <location evidence="10">Cell membrane</location>
        <topology evidence="10">Peripheral membrane protein</topology>
        <orientation evidence="10">Cytoplasmic side</orientation>
    </subcellularLocation>
</comment>
<dbReference type="CDD" id="cd03785">
    <property type="entry name" value="GT28_MurG"/>
    <property type="match status" value="1"/>
</dbReference>
<keyword evidence="2 10" id="KW-0132">Cell division</keyword>
<organism evidence="13 14">
    <name type="scientific">Streptomyces cyaneofuscatus</name>
    <dbReference type="NCBI Taxonomy" id="66883"/>
    <lineage>
        <taxon>Bacteria</taxon>
        <taxon>Bacillati</taxon>
        <taxon>Actinomycetota</taxon>
        <taxon>Actinomycetes</taxon>
        <taxon>Kitasatosporales</taxon>
        <taxon>Streptomycetaceae</taxon>
        <taxon>Streptomyces</taxon>
    </lineage>
</organism>
<evidence type="ECO:0000256" key="9">
    <source>
        <dbReference type="ARBA" id="ARBA00023316"/>
    </source>
</evidence>
<keyword evidence="9 10" id="KW-0961">Cell wall biogenesis/degradation</keyword>
<evidence type="ECO:0000256" key="1">
    <source>
        <dbReference type="ARBA" id="ARBA00022475"/>
    </source>
</evidence>
<dbReference type="Pfam" id="PF04101">
    <property type="entry name" value="Glyco_tran_28_C"/>
    <property type="match status" value="1"/>
</dbReference>
<evidence type="ECO:0000256" key="2">
    <source>
        <dbReference type="ARBA" id="ARBA00022618"/>
    </source>
</evidence>
<keyword evidence="5 10" id="KW-0133">Cell shape</keyword>
<keyword evidence="14" id="KW-1185">Reference proteome</keyword>
<gene>
    <name evidence="10" type="primary">murG</name>
    <name evidence="13" type="ORF">OG849_26005</name>
</gene>
<keyword evidence="4 10" id="KW-0808">Transferase</keyword>
<dbReference type="Proteomes" id="UP001356428">
    <property type="component" value="Chromosome"/>
</dbReference>
<dbReference type="SUPFAM" id="SSF53756">
    <property type="entry name" value="UDP-Glycosyltransferase/glycogen phosphorylase"/>
    <property type="match status" value="1"/>
</dbReference>
<evidence type="ECO:0000256" key="8">
    <source>
        <dbReference type="ARBA" id="ARBA00023306"/>
    </source>
</evidence>
<protein>
    <recommendedName>
        <fullName evidence="10">UDP-N-acetylglucosamine--N-acetylmuramyl-(pentapeptide) pyrophosphoryl-undecaprenol N-acetylglucosamine transferase</fullName>
        <ecNumber evidence="10">2.4.1.227</ecNumber>
    </recommendedName>
    <alternativeName>
        <fullName evidence="10">Undecaprenyl-PP-MurNAc-pentapeptide-UDPGlcNAc GlcNAc transferase</fullName>
    </alternativeName>
</protein>
<accession>A0ABZ1F2E3</accession>
<dbReference type="Gene3D" id="3.40.50.2000">
    <property type="entry name" value="Glycogen Phosphorylase B"/>
    <property type="match status" value="2"/>
</dbReference>
<name>A0ABZ1F2E3_9ACTN</name>
<comment type="similarity">
    <text evidence="10">Belongs to the glycosyltransferase 28 family. MurG subfamily.</text>
</comment>
<comment type="pathway">
    <text evidence="10">Cell wall biogenesis; peptidoglycan biosynthesis.</text>
</comment>
<sequence>MRTPLSVVIGAGGTGGHIYPGLALAEALRRAEPDAVISFIGTERGLETTLIPAAGYRLHTVDMIPFDPALGAKRFLLPAALLRSGAQARSVLRRQQAQVVVGMGGYPSAPAIVGARMAGLPSVIHESNAVPGRANQFAARLTEHLTVAFDGSRAHLSGGERALTVGMPIAASLAALDRPALRAEARRAFGIPEGARVVLFNGGSLGAARLTAAAVGLAARWRDRSDVHLLIKTGPAALAETRRKLADAGAGAVAPGEARQQPADAASGPVAQAVPYLDRMDLAYAVADLVVCRAGSATIAELATTGVPAVLVPYPHAPGDHQTHNARVLSEAGAAHLVPDAETTADRLAELIDPLLADPARLAVMGRAADPGNHARAADLLAETVIRLAGQPTTTREFTS</sequence>
<keyword evidence="7 10" id="KW-0472">Membrane</keyword>
<feature type="binding site" evidence="10">
    <location>
        <position position="322"/>
    </location>
    <ligand>
        <name>UDP-N-acetyl-alpha-D-glucosamine</name>
        <dbReference type="ChEBI" id="CHEBI:57705"/>
    </ligand>
</feature>
<dbReference type="EMBL" id="CP109083">
    <property type="protein sequence ID" value="WSB10454.1"/>
    <property type="molecule type" value="Genomic_DNA"/>
</dbReference>
<reference evidence="13 14" key="1">
    <citation type="submission" date="2022-10" db="EMBL/GenBank/DDBJ databases">
        <title>The complete genomes of actinobacterial strains from the NBC collection.</title>
        <authorList>
            <person name="Joergensen T.S."/>
            <person name="Alvarez Arevalo M."/>
            <person name="Sterndorff E.B."/>
            <person name="Faurdal D."/>
            <person name="Vuksanovic O."/>
            <person name="Mourched A.-S."/>
            <person name="Charusanti P."/>
            <person name="Shaw S."/>
            <person name="Blin K."/>
            <person name="Weber T."/>
        </authorList>
    </citation>
    <scope>NUCLEOTIDE SEQUENCE [LARGE SCALE GENOMIC DNA]</scope>
    <source>
        <strain evidence="13 14">NBC 01792</strain>
    </source>
</reference>
<dbReference type="HAMAP" id="MF_00033">
    <property type="entry name" value="MurG"/>
    <property type="match status" value="1"/>
</dbReference>
<feature type="binding site" evidence="10">
    <location>
        <position position="128"/>
    </location>
    <ligand>
        <name>UDP-N-acetyl-alpha-D-glucosamine</name>
        <dbReference type="ChEBI" id="CHEBI:57705"/>
    </ligand>
</feature>